<keyword evidence="1" id="KW-1133">Transmembrane helix</keyword>
<accession>A0A6J6SMV9</accession>
<feature type="transmembrane region" description="Helical" evidence="1">
    <location>
        <begin position="158"/>
        <end position="181"/>
    </location>
</feature>
<evidence type="ECO:0000256" key="1">
    <source>
        <dbReference type="SAM" id="Phobius"/>
    </source>
</evidence>
<keyword evidence="1" id="KW-0812">Transmembrane</keyword>
<protein>
    <submittedName>
        <fullName evidence="2">Unannotated protein</fullName>
    </submittedName>
</protein>
<keyword evidence="1" id="KW-0472">Membrane</keyword>
<gene>
    <name evidence="2" type="ORF">UFOPK2788_00509</name>
</gene>
<name>A0A6J6SMV9_9ZZZZ</name>
<organism evidence="2">
    <name type="scientific">freshwater metagenome</name>
    <dbReference type="NCBI Taxonomy" id="449393"/>
    <lineage>
        <taxon>unclassified sequences</taxon>
        <taxon>metagenomes</taxon>
        <taxon>ecological metagenomes</taxon>
    </lineage>
</organism>
<dbReference type="EMBL" id="CAEZYV010000059">
    <property type="protein sequence ID" value="CAB4736058.1"/>
    <property type="molecule type" value="Genomic_DNA"/>
</dbReference>
<sequence length="193" mass="20093">MNRKSFDKIASVIGLLLAGFLVVLGGILQFGGNFAADQVATQLKPQAITIPADNGDPKATADVKKFFADNANKVMTTGKQAQMYADHYIGFHLAAMPTYAAASNANRAAAGALAADPANVELQGKAKAAAATVETVFKGQALRGMLLNAYAFGMLGDIAIVASYVTFAGGLLFLILALLGFAHLRRVDTDSVI</sequence>
<evidence type="ECO:0000313" key="2">
    <source>
        <dbReference type="EMBL" id="CAB4736058.1"/>
    </source>
</evidence>
<proteinExistence type="predicted"/>
<reference evidence="2" key="1">
    <citation type="submission" date="2020-05" db="EMBL/GenBank/DDBJ databases">
        <authorList>
            <person name="Chiriac C."/>
            <person name="Salcher M."/>
            <person name="Ghai R."/>
            <person name="Kavagutti S V."/>
        </authorList>
    </citation>
    <scope>NUCLEOTIDE SEQUENCE</scope>
</reference>
<dbReference type="AlphaFoldDB" id="A0A6J6SMV9"/>
<feature type="transmembrane region" description="Helical" evidence="1">
    <location>
        <begin position="12"/>
        <end position="31"/>
    </location>
</feature>